<proteinExistence type="inferred from homology"/>
<evidence type="ECO:0000256" key="2">
    <source>
        <dbReference type="ARBA" id="ARBA00022516"/>
    </source>
</evidence>
<dbReference type="GO" id="GO:0005789">
    <property type="term" value="C:endoplasmic reticulum membrane"/>
    <property type="evidence" value="ECO:0007669"/>
    <property type="project" value="TreeGrafter"/>
</dbReference>
<keyword evidence="9 10" id="KW-0275">Fatty acid biosynthesis</keyword>
<dbReference type="EC" id="2.3.1.-" evidence="10"/>
<feature type="transmembrane region" description="Helical" evidence="10">
    <location>
        <begin position="28"/>
        <end position="47"/>
    </location>
</feature>
<keyword evidence="6 10" id="KW-1133">Transmembrane helix</keyword>
<evidence type="ECO:0000256" key="8">
    <source>
        <dbReference type="ARBA" id="ARBA00023136"/>
    </source>
</evidence>
<feature type="transmembrane region" description="Helical" evidence="10">
    <location>
        <begin position="642"/>
        <end position="662"/>
    </location>
</feature>
<evidence type="ECO:0000256" key="10">
    <source>
        <dbReference type="RuleBase" id="RU361115"/>
    </source>
</evidence>
<dbReference type="GO" id="GO:0009922">
    <property type="term" value="F:fatty acid elongase activity"/>
    <property type="evidence" value="ECO:0007669"/>
    <property type="project" value="InterPro"/>
</dbReference>
<feature type="transmembrane region" description="Helical" evidence="10">
    <location>
        <begin position="619"/>
        <end position="636"/>
    </location>
</feature>
<evidence type="ECO:0000256" key="4">
    <source>
        <dbReference type="ARBA" id="ARBA00022692"/>
    </source>
</evidence>
<feature type="region of interest" description="Disordered" evidence="11">
    <location>
        <begin position="334"/>
        <end position="376"/>
    </location>
</feature>
<comment type="caution">
    <text evidence="10">Lacks conserved residue(s) required for the propagation of feature annotation.</text>
</comment>
<dbReference type="GO" id="GO:0030148">
    <property type="term" value="P:sphingolipid biosynthetic process"/>
    <property type="evidence" value="ECO:0007669"/>
    <property type="project" value="TreeGrafter"/>
</dbReference>
<evidence type="ECO:0000256" key="6">
    <source>
        <dbReference type="ARBA" id="ARBA00022989"/>
    </source>
</evidence>
<feature type="transmembrane region" description="Helical" evidence="10">
    <location>
        <begin position="158"/>
        <end position="176"/>
    </location>
</feature>
<dbReference type="InterPro" id="IPR030457">
    <property type="entry name" value="ELO_CS"/>
</dbReference>
<dbReference type="AlphaFoldDB" id="A0A139XT21"/>
<evidence type="ECO:0000256" key="1">
    <source>
        <dbReference type="ARBA" id="ARBA00004141"/>
    </source>
</evidence>
<feature type="region of interest" description="Disordered" evidence="11">
    <location>
        <begin position="507"/>
        <end position="560"/>
    </location>
</feature>
<feature type="region of interest" description="Disordered" evidence="11">
    <location>
        <begin position="386"/>
        <end position="405"/>
    </location>
</feature>
<evidence type="ECO:0000256" key="7">
    <source>
        <dbReference type="ARBA" id="ARBA00023098"/>
    </source>
</evidence>
<dbReference type="Proteomes" id="UP000074247">
    <property type="component" value="Unassembled WGS sequence"/>
</dbReference>
<evidence type="ECO:0000313" key="12">
    <source>
        <dbReference type="EMBL" id="KYF41900.1"/>
    </source>
</evidence>
<dbReference type="GO" id="GO:0042761">
    <property type="term" value="P:very long-chain fatty acid biosynthetic process"/>
    <property type="evidence" value="ECO:0007669"/>
    <property type="project" value="TreeGrafter"/>
</dbReference>
<reference evidence="12 13" key="1">
    <citation type="journal article" date="2016" name="Nat. Commun.">
        <title>Local admixture of amplified and diversified secreted pathogenesis determinants shapes mosaic Toxoplasma gondii genomes.</title>
        <authorList>
            <person name="Lorenzi H."/>
            <person name="Khan A."/>
            <person name="Behnke M.S."/>
            <person name="Namasivayam S."/>
            <person name="Swapna L.S."/>
            <person name="Hadjithomas M."/>
            <person name="Karamycheva S."/>
            <person name="Pinney D."/>
            <person name="Brunk B.P."/>
            <person name="Ajioka J.W."/>
            <person name="Ajzenberg D."/>
            <person name="Boothroyd J.C."/>
            <person name="Boyle J.P."/>
            <person name="Darde M.L."/>
            <person name="Diaz-Miranda M.A."/>
            <person name="Dubey J.P."/>
            <person name="Fritz H.M."/>
            <person name="Gennari S.M."/>
            <person name="Gregory B.D."/>
            <person name="Kim K."/>
            <person name="Saeij J.P."/>
            <person name="Su C."/>
            <person name="White M.W."/>
            <person name="Zhu X.Q."/>
            <person name="Howe D.K."/>
            <person name="Rosenthal B.M."/>
            <person name="Grigg M.E."/>
            <person name="Parkinson J."/>
            <person name="Liu L."/>
            <person name="Kissinger J.C."/>
            <person name="Roos D.S."/>
            <person name="Sibley L.D."/>
        </authorList>
    </citation>
    <scope>NUCLEOTIDE SEQUENCE [LARGE SCALE GENOMIC DNA]</scope>
    <source>
        <strain evidence="12 13">ARI</strain>
    </source>
</reference>
<keyword evidence="5 10" id="KW-0276">Fatty acid metabolism</keyword>
<comment type="subcellular location">
    <subcellularLocation>
        <location evidence="1">Membrane</location>
        <topology evidence="1">Multi-pass membrane protein</topology>
    </subcellularLocation>
</comment>
<comment type="catalytic activity">
    <reaction evidence="10">
        <text>an acyl-CoA + malonyl-CoA + H(+) = a 3-oxoacyl-CoA + CO2 + CoA</text>
        <dbReference type="Rhea" id="RHEA:50252"/>
        <dbReference type="ChEBI" id="CHEBI:15378"/>
        <dbReference type="ChEBI" id="CHEBI:16526"/>
        <dbReference type="ChEBI" id="CHEBI:57287"/>
        <dbReference type="ChEBI" id="CHEBI:57384"/>
        <dbReference type="ChEBI" id="CHEBI:58342"/>
        <dbReference type="ChEBI" id="CHEBI:90726"/>
    </reaction>
    <physiologicalReaction direction="left-to-right" evidence="10">
        <dbReference type="Rhea" id="RHEA:50253"/>
    </physiologicalReaction>
</comment>
<gene>
    <name evidence="12" type="ORF">TGARI_253880</name>
</gene>
<comment type="caution">
    <text evidence="12">The sequence shown here is derived from an EMBL/GenBank/DDBJ whole genome shotgun (WGS) entry which is preliminary data.</text>
</comment>
<evidence type="ECO:0000256" key="5">
    <source>
        <dbReference type="ARBA" id="ARBA00022832"/>
    </source>
</evidence>
<dbReference type="PROSITE" id="PS01188">
    <property type="entry name" value="ELO"/>
    <property type="match status" value="1"/>
</dbReference>
<keyword evidence="2 10" id="KW-0444">Lipid biosynthesis</keyword>
<feature type="region of interest" description="Disordered" evidence="11">
    <location>
        <begin position="440"/>
        <end position="487"/>
    </location>
</feature>
<sequence length="745" mass="80311">MWSLWQLFHFYCLRPTGGADLARVLQVPIFVACALYVPVVYGLQWYMRNRPAYKLKTACFVWNLALSLLSLLGFFVMLVAQPVLLTKAIFPETQFVPPVRAVICFFTLTKAIEFGDTIILCLRKKPLIFLHVYHHLTVTLYCWHAQLVTVSMGHNFAFINLGIHGVMYLYYAFSVLQARHPILLACRPYITLSQTVQMFVGLFLSYEALVSDLPASEHLNANIALAMYASYFVLFGKFYVEAYMRHLRPKTTQLIVTVHTLAIGGLWILWGHKRRLAVAVELLVFSGATAIVLPLVRKAYAAALRSCARAEAQTAAGEAFSPASKLTPSLAKVGCDEDSDAAPTEADTAPGSPDVSPSKCGGRTPSAAEAAPVCKEPQQMALSEPTICNRTPSPQNLDKAPQQPGSLGTYQAALTISNFLLSWAVEGMMTAAALAQSDSLSWAPGTPRASSAFGMKRGKAKACESSREDLEEEEPEAGPNRPRTGSETHAHFRIFDGLFALIQKPAVQTETSKAPPAKQLAATAESPKPPQAASRPATTSPTGSDSTAQSTTRGQVTPKSLLGEEGVELGACIAATESAAGEATSNCGGATSRALCAASATRVPLHSGKGPAALPRHRGPFGSFMDIVLVVLSFAIPSMYGWIAHGSCLLGLCVFGALRWIIELYTSDTLIKAKVPGAECLCALAGGSLRKRDTRREEKRRSEKQSERPSASPAHVVEGEAALVFVEIEMVLQSTNEAHPTQKGP</sequence>
<dbReference type="PANTHER" id="PTHR11157:SF126">
    <property type="entry name" value="ELONGATION OF VERY LONG CHAIN FATTY ACIDS PROTEIN"/>
    <property type="match status" value="1"/>
</dbReference>
<dbReference type="VEuPathDB" id="ToxoDB:TGARI_253880"/>
<keyword evidence="4 10" id="KW-0812">Transmembrane</keyword>
<dbReference type="PANTHER" id="PTHR11157">
    <property type="entry name" value="FATTY ACID ACYL TRANSFERASE-RELATED"/>
    <property type="match status" value="1"/>
</dbReference>
<feature type="transmembrane region" description="Helical" evidence="10">
    <location>
        <begin position="252"/>
        <end position="270"/>
    </location>
</feature>
<evidence type="ECO:0000256" key="3">
    <source>
        <dbReference type="ARBA" id="ARBA00022679"/>
    </source>
</evidence>
<feature type="transmembrane region" description="Helical" evidence="10">
    <location>
        <begin position="276"/>
        <end position="296"/>
    </location>
</feature>
<evidence type="ECO:0000313" key="13">
    <source>
        <dbReference type="Proteomes" id="UP000074247"/>
    </source>
</evidence>
<dbReference type="EMBL" id="AGQS02005099">
    <property type="protein sequence ID" value="KYF41900.1"/>
    <property type="molecule type" value="Genomic_DNA"/>
</dbReference>
<dbReference type="GO" id="GO:0034625">
    <property type="term" value="P:fatty acid elongation, monounsaturated fatty acid"/>
    <property type="evidence" value="ECO:0007669"/>
    <property type="project" value="TreeGrafter"/>
</dbReference>
<dbReference type="InterPro" id="IPR002076">
    <property type="entry name" value="ELO_fam"/>
</dbReference>
<dbReference type="GO" id="GO:0019367">
    <property type="term" value="P:fatty acid elongation, saturated fatty acid"/>
    <property type="evidence" value="ECO:0007669"/>
    <property type="project" value="TreeGrafter"/>
</dbReference>
<keyword evidence="3 10" id="KW-0808">Transferase</keyword>
<name>A0A139XT21_TOXGO</name>
<feature type="transmembrane region" description="Helical" evidence="10">
    <location>
        <begin position="59"/>
        <end position="79"/>
    </location>
</feature>
<evidence type="ECO:0000256" key="11">
    <source>
        <dbReference type="SAM" id="MobiDB-lite"/>
    </source>
</evidence>
<feature type="compositionally biased region" description="Polar residues" evidence="11">
    <location>
        <begin position="536"/>
        <end position="558"/>
    </location>
</feature>
<dbReference type="Pfam" id="PF01151">
    <property type="entry name" value="ELO"/>
    <property type="match status" value="1"/>
</dbReference>
<protein>
    <recommendedName>
        <fullName evidence="10">Elongation of fatty acids protein</fullName>
        <ecNumber evidence="10">2.3.1.-</ecNumber>
    </recommendedName>
</protein>
<keyword evidence="7 10" id="KW-0443">Lipid metabolism</keyword>
<feature type="transmembrane region" description="Helical" evidence="10">
    <location>
        <begin position="188"/>
        <end position="209"/>
    </location>
</feature>
<comment type="similarity">
    <text evidence="10">Belongs to the ELO family.</text>
</comment>
<dbReference type="OrthoDB" id="434092at2759"/>
<feature type="compositionally biased region" description="Polar residues" evidence="11">
    <location>
        <begin position="386"/>
        <end position="396"/>
    </location>
</feature>
<feature type="compositionally biased region" description="Basic and acidic residues" evidence="11">
    <location>
        <begin position="692"/>
        <end position="707"/>
    </location>
</feature>
<accession>A0A139XT21</accession>
<keyword evidence="8 10" id="KW-0472">Membrane</keyword>
<feature type="transmembrane region" description="Helical" evidence="10">
    <location>
        <begin position="221"/>
        <end position="240"/>
    </location>
</feature>
<dbReference type="GO" id="GO:0034626">
    <property type="term" value="P:fatty acid elongation, polyunsaturated fatty acid"/>
    <property type="evidence" value="ECO:0007669"/>
    <property type="project" value="TreeGrafter"/>
</dbReference>
<feature type="region of interest" description="Disordered" evidence="11">
    <location>
        <begin position="692"/>
        <end position="716"/>
    </location>
</feature>
<organism evidence="12 13">
    <name type="scientific">Toxoplasma gondii ARI</name>
    <dbReference type="NCBI Taxonomy" id="1074872"/>
    <lineage>
        <taxon>Eukaryota</taxon>
        <taxon>Sar</taxon>
        <taxon>Alveolata</taxon>
        <taxon>Apicomplexa</taxon>
        <taxon>Conoidasida</taxon>
        <taxon>Coccidia</taxon>
        <taxon>Eucoccidiorida</taxon>
        <taxon>Eimeriorina</taxon>
        <taxon>Sarcocystidae</taxon>
        <taxon>Toxoplasma</taxon>
    </lineage>
</organism>
<evidence type="ECO:0000256" key="9">
    <source>
        <dbReference type="ARBA" id="ARBA00023160"/>
    </source>
</evidence>